<dbReference type="GO" id="GO:0000287">
    <property type="term" value="F:magnesium ion binding"/>
    <property type="evidence" value="ECO:0007669"/>
    <property type="project" value="UniProtKB-UniRule"/>
</dbReference>
<evidence type="ECO:0000256" key="4">
    <source>
        <dbReference type="ARBA" id="ARBA00022842"/>
    </source>
</evidence>
<dbReference type="PROSITE" id="PS00387">
    <property type="entry name" value="PPASE"/>
    <property type="match status" value="1"/>
</dbReference>
<keyword evidence="5" id="KW-0963">Cytoplasm</keyword>
<feature type="binding site" evidence="5">
    <location>
        <position position="90"/>
    </location>
    <ligand>
        <name>Mg(2+)</name>
        <dbReference type="ChEBI" id="CHEBI:18420"/>
        <label>1</label>
    </ligand>
</feature>
<keyword evidence="2 5" id="KW-0479">Metal-binding</keyword>
<dbReference type="SUPFAM" id="SSF50324">
    <property type="entry name" value="Inorganic pyrophosphatase"/>
    <property type="match status" value="1"/>
</dbReference>
<feature type="binding site" evidence="5">
    <location>
        <position position="90"/>
    </location>
    <ligand>
        <name>Mg(2+)</name>
        <dbReference type="ChEBI" id="CHEBI:18420"/>
        <label>2</label>
    </ligand>
</feature>
<evidence type="ECO:0000313" key="8">
    <source>
        <dbReference type="Proteomes" id="UP000655094"/>
    </source>
</evidence>
<dbReference type="CDD" id="cd00412">
    <property type="entry name" value="pyrophosphatase"/>
    <property type="match status" value="1"/>
</dbReference>
<dbReference type="InterPro" id="IPR036649">
    <property type="entry name" value="Pyrophosphatase_sf"/>
</dbReference>
<comment type="cofactor">
    <cofactor evidence="1 5">
        <name>Mg(2+)</name>
        <dbReference type="ChEBI" id="CHEBI:18420"/>
    </cofactor>
</comment>
<comment type="caution">
    <text evidence="7">The sequence shown here is derived from an EMBL/GenBank/DDBJ whole genome shotgun (WGS) entry which is preliminary data.</text>
</comment>
<comment type="function">
    <text evidence="5">Catalyzes the hydrolysis of inorganic pyrophosphate (PPi) forming two phosphate ions.</text>
</comment>
<keyword evidence="3 5" id="KW-0378">Hydrolase</keyword>
<dbReference type="Proteomes" id="UP000655094">
    <property type="component" value="Unassembled WGS sequence"/>
</dbReference>
<dbReference type="PANTHER" id="PTHR10286">
    <property type="entry name" value="INORGANIC PYROPHOSPHATASE"/>
    <property type="match status" value="1"/>
</dbReference>
<keyword evidence="4 5" id="KW-0460">Magnesium</keyword>
<dbReference type="EMBL" id="BNFF01000001">
    <property type="protein sequence ID" value="GHK51388.1"/>
    <property type="molecule type" value="Genomic_DNA"/>
</dbReference>
<feature type="binding site" evidence="5">
    <location>
        <position position="63"/>
    </location>
    <ligand>
        <name>substrate</name>
    </ligand>
</feature>
<feature type="signal peptide" evidence="6">
    <location>
        <begin position="1"/>
        <end position="20"/>
    </location>
</feature>
<feature type="binding site" evidence="5">
    <location>
        <position position="75"/>
    </location>
    <ligand>
        <name>substrate</name>
    </ligand>
</feature>
<evidence type="ECO:0000256" key="5">
    <source>
        <dbReference type="HAMAP-Rule" id="MF_00209"/>
    </source>
</evidence>
<feature type="binding site" evidence="5">
    <location>
        <position position="85"/>
    </location>
    <ligand>
        <name>Mg(2+)</name>
        <dbReference type="ChEBI" id="CHEBI:18420"/>
        <label>1</label>
    </ligand>
</feature>
<keyword evidence="6" id="KW-0732">Signal</keyword>
<feature type="chain" id="PRO_5038070441" description="Inorganic pyrophosphatase" evidence="6">
    <location>
        <begin position="21"/>
        <end position="238"/>
    </location>
</feature>
<dbReference type="GO" id="GO:0005737">
    <property type="term" value="C:cytoplasm"/>
    <property type="evidence" value="ECO:0007669"/>
    <property type="project" value="UniProtKB-SubCell"/>
</dbReference>
<dbReference type="InterPro" id="IPR008162">
    <property type="entry name" value="Pyrophosphatase"/>
</dbReference>
<comment type="catalytic activity">
    <reaction evidence="5">
        <text>diphosphate + H2O = 2 phosphate + H(+)</text>
        <dbReference type="Rhea" id="RHEA:24576"/>
        <dbReference type="ChEBI" id="CHEBI:15377"/>
        <dbReference type="ChEBI" id="CHEBI:15378"/>
        <dbReference type="ChEBI" id="CHEBI:33019"/>
        <dbReference type="ChEBI" id="CHEBI:43474"/>
        <dbReference type="EC" id="3.6.1.1"/>
    </reaction>
</comment>
<evidence type="ECO:0000256" key="3">
    <source>
        <dbReference type="ARBA" id="ARBA00022801"/>
    </source>
</evidence>
<reference evidence="7" key="1">
    <citation type="submission" date="2020-10" db="EMBL/GenBank/DDBJ databases">
        <title>Genome Sequence of ESBL Producing Zambian Clinical Strains.</title>
        <authorList>
            <person name="Shawa M."/>
            <person name="Furuta Y."/>
            <person name="Simbotwe M."/>
            <person name="Mulenga E."/>
            <person name="Mubanga M."/>
            <person name="Mulenga G."/>
            <person name="Kaile C."/>
            <person name="Zorigt T."/>
            <person name="Hang'ombe B."/>
            <person name="Higashi H."/>
        </authorList>
    </citation>
    <scope>NUCLEOTIDE SEQUENCE</scope>
    <source>
        <strain evidence="7">Zam_UTH_09</strain>
    </source>
</reference>
<feature type="binding site" evidence="5">
    <location>
        <position position="49"/>
    </location>
    <ligand>
        <name>substrate</name>
    </ligand>
</feature>
<evidence type="ECO:0000256" key="6">
    <source>
        <dbReference type="SAM" id="SignalP"/>
    </source>
</evidence>
<dbReference type="AlphaFoldDB" id="A0A919LQ99"/>
<evidence type="ECO:0000313" key="7">
    <source>
        <dbReference type="EMBL" id="GHK51388.1"/>
    </source>
</evidence>
<evidence type="ECO:0000256" key="1">
    <source>
        <dbReference type="ARBA" id="ARBA00001946"/>
    </source>
</evidence>
<dbReference type="EC" id="3.6.1.1" evidence="5"/>
<dbReference type="GO" id="GO:0004427">
    <property type="term" value="F:inorganic diphosphate phosphatase activity"/>
    <property type="evidence" value="ECO:0007669"/>
    <property type="project" value="UniProtKB-UniRule"/>
</dbReference>
<evidence type="ECO:0000256" key="2">
    <source>
        <dbReference type="ARBA" id="ARBA00022723"/>
    </source>
</evidence>
<gene>
    <name evidence="5" type="primary">ppa</name>
    <name evidence="7" type="ORF">KPZU09_11240</name>
</gene>
<sequence length="238" mass="26085">MHLVKTILTAGLLLSAAAQAHNVLEFPQPENNPEEFYAVTEIPTGGIIKYETDAKTGFIVADRFQSMPVAYPANYGSLTQSLAGDGDPLDVVFYTRAPMAPGTLIKLRAIGVLKMIDGGEKDDKIIAVPASKIDPTYDDIKTISDLPKIEQQRLEAFFRVYKELPEGRKKVELAGFNDAAAAKQEIKSARGTEGEEPAIIFIAGAVRRPRHSLSRSLWRQNHTSHDNAYPTILHLDAG</sequence>
<dbReference type="HAMAP" id="MF_00209">
    <property type="entry name" value="Inorganic_PPase"/>
    <property type="match status" value="1"/>
</dbReference>
<name>A0A919LQ99_KLEPN</name>
<comment type="similarity">
    <text evidence="5">Belongs to the PPase family.</text>
</comment>
<feature type="binding site" evidence="5">
    <location>
        <position position="122"/>
    </location>
    <ligand>
        <name>Mg(2+)</name>
        <dbReference type="ChEBI" id="CHEBI:18420"/>
        <label>1</label>
    </ligand>
</feature>
<comment type="subcellular location">
    <subcellularLocation>
        <location evidence="5">Cytoplasm</location>
    </subcellularLocation>
</comment>
<dbReference type="Gene3D" id="3.90.80.10">
    <property type="entry name" value="Inorganic pyrophosphatase"/>
    <property type="match status" value="1"/>
</dbReference>
<comment type="subunit">
    <text evidence="5">Homohexamer.</text>
</comment>
<dbReference type="GO" id="GO:0006796">
    <property type="term" value="P:phosphate-containing compound metabolic process"/>
    <property type="evidence" value="ECO:0007669"/>
    <property type="project" value="InterPro"/>
</dbReference>
<proteinExistence type="inferred from homology"/>
<dbReference type="Pfam" id="PF00719">
    <property type="entry name" value="Pyrophosphatase"/>
    <property type="match status" value="1"/>
</dbReference>
<feature type="binding site" evidence="5">
    <location>
        <position position="161"/>
    </location>
    <ligand>
        <name>substrate</name>
    </ligand>
</feature>
<accession>A0A919LQ99</accession>
<protein>
    <recommendedName>
        <fullName evidence="5">Inorganic pyrophosphatase</fullName>
        <ecNumber evidence="5">3.6.1.1</ecNumber>
    </recommendedName>
    <alternativeName>
        <fullName evidence="5">Pyrophosphate phospho-hydrolase</fullName>
        <shortName evidence="5">PPase</shortName>
    </alternativeName>
</protein>
<organism evidence="7 8">
    <name type="scientific">Klebsiella pneumoniae</name>
    <dbReference type="NCBI Taxonomy" id="573"/>
    <lineage>
        <taxon>Bacteria</taxon>
        <taxon>Pseudomonadati</taxon>
        <taxon>Pseudomonadota</taxon>
        <taxon>Gammaproteobacteria</taxon>
        <taxon>Enterobacterales</taxon>
        <taxon>Enterobacteriaceae</taxon>
        <taxon>Klebsiella/Raoultella group</taxon>
        <taxon>Klebsiella</taxon>
        <taxon>Klebsiella pneumoniae complex</taxon>
    </lineage>
</organism>